<evidence type="ECO:0000313" key="1">
    <source>
        <dbReference type="EMBL" id="RDS89070.1"/>
    </source>
</evidence>
<evidence type="ECO:0000313" key="2">
    <source>
        <dbReference type="Proteomes" id="UP000255541"/>
    </source>
</evidence>
<reference evidence="1 2" key="1">
    <citation type="submission" date="2018-07" db="EMBL/GenBank/DDBJ databases">
        <title>Draft Genome Sequence of Pseudomonas fluorescens AHK-1 associated with canker disease of kiwifruit.</title>
        <authorList>
            <person name="Wu Z."/>
        </authorList>
    </citation>
    <scope>NUCLEOTIDE SEQUENCE [LARGE SCALE GENOMIC DNA]</scope>
    <source>
        <strain evidence="1 2">AHK-1</strain>
    </source>
</reference>
<accession>A0A7Z6MVI7</accession>
<name>A0A7Z6MVI7_PSEFL</name>
<proteinExistence type="predicted"/>
<comment type="caution">
    <text evidence="1">The sequence shown here is derived from an EMBL/GenBank/DDBJ whole genome shotgun (WGS) entry which is preliminary data.</text>
</comment>
<protein>
    <submittedName>
        <fullName evidence="1">Uncharacterized protein</fullName>
    </submittedName>
</protein>
<organism evidence="1 2">
    <name type="scientific">Pseudomonas fluorescens</name>
    <dbReference type="NCBI Taxonomy" id="294"/>
    <lineage>
        <taxon>Bacteria</taxon>
        <taxon>Pseudomonadati</taxon>
        <taxon>Pseudomonadota</taxon>
        <taxon>Gammaproteobacteria</taxon>
        <taxon>Pseudomonadales</taxon>
        <taxon>Pseudomonadaceae</taxon>
        <taxon>Pseudomonas</taxon>
    </lineage>
</organism>
<dbReference type="RefSeq" id="WP_115487812.1">
    <property type="nucleotide sequence ID" value="NZ_QRBA01000012.1"/>
</dbReference>
<sequence length="180" mass="20518">MSYEHKAFIFDIDSFNRELKPLLESCLRSGSINQVRDFVVSNRQSLVDPYEGFALEDGWEDMLESKDVHQYGDFALTKYYSPTDDRGLGLWWSISQELFSDKGKLGFSPFLGTPLGSGSNFFDPGKMGSYFQAQHEVSESLSRVLEVEGKVSDDAFEAVREFKKMLEQAIDEKKGVYITF</sequence>
<dbReference type="EMBL" id="QRBA01000012">
    <property type="protein sequence ID" value="RDS89070.1"/>
    <property type="molecule type" value="Genomic_DNA"/>
</dbReference>
<dbReference type="AlphaFoldDB" id="A0A7Z6MVI7"/>
<dbReference type="Proteomes" id="UP000255541">
    <property type="component" value="Unassembled WGS sequence"/>
</dbReference>
<gene>
    <name evidence="1" type="ORF">DL347_20975</name>
</gene>